<name>A0A9P0XHA6_PIEBR</name>
<dbReference type="Proteomes" id="UP001152562">
    <property type="component" value="Unassembled WGS sequence"/>
</dbReference>
<organism evidence="1 2">
    <name type="scientific">Pieris brassicae</name>
    <name type="common">White butterfly</name>
    <name type="synonym">Large white butterfly</name>
    <dbReference type="NCBI Taxonomy" id="7116"/>
    <lineage>
        <taxon>Eukaryota</taxon>
        <taxon>Metazoa</taxon>
        <taxon>Ecdysozoa</taxon>
        <taxon>Arthropoda</taxon>
        <taxon>Hexapoda</taxon>
        <taxon>Insecta</taxon>
        <taxon>Pterygota</taxon>
        <taxon>Neoptera</taxon>
        <taxon>Endopterygota</taxon>
        <taxon>Lepidoptera</taxon>
        <taxon>Glossata</taxon>
        <taxon>Ditrysia</taxon>
        <taxon>Papilionoidea</taxon>
        <taxon>Pieridae</taxon>
        <taxon>Pierinae</taxon>
        <taxon>Pieris</taxon>
    </lineage>
</organism>
<protein>
    <submittedName>
        <fullName evidence="1">Uncharacterized protein</fullName>
    </submittedName>
</protein>
<evidence type="ECO:0000313" key="1">
    <source>
        <dbReference type="EMBL" id="CAH4038851.1"/>
    </source>
</evidence>
<evidence type="ECO:0000313" key="2">
    <source>
        <dbReference type="Proteomes" id="UP001152562"/>
    </source>
</evidence>
<gene>
    <name evidence="1" type="ORF">PIBRA_LOCUS14337</name>
</gene>
<dbReference type="AlphaFoldDB" id="A0A9P0XHA6"/>
<dbReference type="EMBL" id="CALOZG010000087">
    <property type="protein sequence ID" value="CAH4038851.1"/>
    <property type="molecule type" value="Genomic_DNA"/>
</dbReference>
<sequence>MVYVESQENETFGNKNPITVTKLFMDKVKGIVGVHRVNAHKIDITLKTPAPANNLLKMDSFLGRKPKAFVPAHLTETFGRHSICAQGDNECGDIQEHYVRN</sequence>
<comment type="caution">
    <text evidence="1">The sequence shown here is derived from an EMBL/GenBank/DDBJ whole genome shotgun (WGS) entry which is preliminary data.</text>
</comment>
<keyword evidence="2" id="KW-1185">Reference proteome</keyword>
<accession>A0A9P0XHA6</accession>
<reference evidence="1" key="1">
    <citation type="submission" date="2022-05" db="EMBL/GenBank/DDBJ databases">
        <authorList>
            <person name="Okamura Y."/>
        </authorList>
    </citation>
    <scope>NUCLEOTIDE SEQUENCE</scope>
</reference>
<proteinExistence type="predicted"/>